<protein>
    <submittedName>
        <fullName evidence="2">Uncharacterized protein</fullName>
    </submittedName>
</protein>
<organism evidence="2 3">
    <name type="scientific">Panicum miliaceum</name>
    <name type="common">Proso millet</name>
    <name type="synonym">Broomcorn millet</name>
    <dbReference type="NCBI Taxonomy" id="4540"/>
    <lineage>
        <taxon>Eukaryota</taxon>
        <taxon>Viridiplantae</taxon>
        <taxon>Streptophyta</taxon>
        <taxon>Embryophyta</taxon>
        <taxon>Tracheophyta</taxon>
        <taxon>Spermatophyta</taxon>
        <taxon>Magnoliopsida</taxon>
        <taxon>Liliopsida</taxon>
        <taxon>Poales</taxon>
        <taxon>Poaceae</taxon>
        <taxon>PACMAD clade</taxon>
        <taxon>Panicoideae</taxon>
        <taxon>Panicodae</taxon>
        <taxon>Paniceae</taxon>
        <taxon>Panicinae</taxon>
        <taxon>Panicum</taxon>
        <taxon>Panicum sect. Panicum</taxon>
    </lineage>
</organism>
<name>A0A3L6T8W3_PANMI</name>
<accession>A0A3L6T8W3</accession>
<evidence type="ECO:0000256" key="1">
    <source>
        <dbReference type="SAM" id="MobiDB-lite"/>
    </source>
</evidence>
<feature type="region of interest" description="Disordered" evidence="1">
    <location>
        <begin position="1"/>
        <end position="122"/>
    </location>
</feature>
<feature type="compositionally biased region" description="Polar residues" evidence="1">
    <location>
        <begin position="93"/>
        <end position="106"/>
    </location>
</feature>
<sequence>MANNKNVEDAEVERQSSSASSESSEDNGRDPYGYCDTPIDDDQSSRLQRVRQEEDDPEYKPVPEDEQQQSPVHSRRRRRPSGSNEEEAGASAPQPSTTMTFMSSPAKQKRGQRSRNQIPKGTHVIEVLGPKWEPIEPVGISTKYQNTLGGIVRDTLHDIITTDN</sequence>
<evidence type="ECO:0000313" key="2">
    <source>
        <dbReference type="EMBL" id="RLN34725.1"/>
    </source>
</evidence>
<dbReference type="AlphaFoldDB" id="A0A3L6T8W3"/>
<proteinExistence type="predicted"/>
<reference evidence="3" key="1">
    <citation type="journal article" date="2019" name="Nat. Commun.">
        <title>The genome of broomcorn millet.</title>
        <authorList>
            <person name="Zou C."/>
            <person name="Miki D."/>
            <person name="Li D."/>
            <person name="Tang Q."/>
            <person name="Xiao L."/>
            <person name="Rajput S."/>
            <person name="Deng P."/>
            <person name="Jia W."/>
            <person name="Huang R."/>
            <person name="Zhang M."/>
            <person name="Sun Y."/>
            <person name="Hu J."/>
            <person name="Fu X."/>
            <person name="Schnable P.S."/>
            <person name="Li F."/>
            <person name="Zhang H."/>
            <person name="Feng B."/>
            <person name="Zhu X."/>
            <person name="Liu R."/>
            <person name="Schnable J.C."/>
            <person name="Zhu J.-K."/>
            <person name="Zhang H."/>
        </authorList>
    </citation>
    <scope>NUCLEOTIDE SEQUENCE [LARGE SCALE GENOMIC DNA]</scope>
</reference>
<comment type="caution">
    <text evidence="2">The sequence shown here is derived from an EMBL/GenBank/DDBJ whole genome shotgun (WGS) entry which is preliminary data.</text>
</comment>
<evidence type="ECO:0000313" key="3">
    <source>
        <dbReference type="Proteomes" id="UP000275267"/>
    </source>
</evidence>
<feature type="compositionally biased region" description="Basic and acidic residues" evidence="1">
    <location>
        <begin position="1"/>
        <end position="14"/>
    </location>
</feature>
<dbReference type="EMBL" id="PQIB02000002">
    <property type="protein sequence ID" value="RLN34725.1"/>
    <property type="molecule type" value="Genomic_DNA"/>
</dbReference>
<gene>
    <name evidence="2" type="ORF">C2845_PM03G31800</name>
</gene>
<dbReference type="Proteomes" id="UP000275267">
    <property type="component" value="Unassembled WGS sequence"/>
</dbReference>
<keyword evidence="3" id="KW-1185">Reference proteome</keyword>